<comment type="caution">
    <text evidence="1">The sequence shown here is derived from an EMBL/GenBank/DDBJ whole genome shotgun (WGS) entry which is preliminary data.</text>
</comment>
<proteinExistence type="predicted"/>
<name>A0AB36TN78_BACTU</name>
<gene>
    <name evidence="1" type="ORF">COJ61_28630</name>
</gene>
<sequence>MYFEQKEHGFFNEDDIVEMFKAQLKSKFFLLYVLEGKSKVIDFTIGSIVKFQKEYVYKNESFLGFIHDIYINPDYCSGGIGADLLYSMR</sequence>
<dbReference type="Proteomes" id="UP000223839">
    <property type="component" value="Unassembled WGS sequence"/>
</dbReference>
<dbReference type="EMBL" id="NUYG01000076">
    <property type="protein sequence ID" value="PFM84980.1"/>
    <property type="molecule type" value="Genomic_DNA"/>
</dbReference>
<dbReference type="AlphaFoldDB" id="A0AB36TN78"/>
<dbReference type="RefSeq" id="WP_097920902.1">
    <property type="nucleotide sequence ID" value="NZ_NUYG01000076.1"/>
</dbReference>
<dbReference type="Gene3D" id="3.40.630.30">
    <property type="match status" value="1"/>
</dbReference>
<evidence type="ECO:0008006" key="3">
    <source>
        <dbReference type="Google" id="ProtNLM"/>
    </source>
</evidence>
<protein>
    <recommendedName>
        <fullName evidence="3">GNAT family N-acetyltransferase</fullName>
    </recommendedName>
</protein>
<dbReference type="InterPro" id="IPR016181">
    <property type="entry name" value="Acyl_CoA_acyltransferase"/>
</dbReference>
<organism evidence="1 2">
    <name type="scientific">Bacillus thuringiensis</name>
    <dbReference type="NCBI Taxonomy" id="1428"/>
    <lineage>
        <taxon>Bacteria</taxon>
        <taxon>Bacillati</taxon>
        <taxon>Bacillota</taxon>
        <taxon>Bacilli</taxon>
        <taxon>Bacillales</taxon>
        <taxon>Bacillaceae</taxon>
        <taxon>Bacillus</taxon>
        <taxon>Bacillus cereus group</taxon>
    </lineage>
</organism>
<reference evidence="1 2" key="1">
    <citation type="submission" date="2017-09" db="EMBL/GenBank/DDBJ databases">
        <title>Large-scale bioinformatics analysis of Bacillus genomes uncovers conserved roles of natural products in bacterial physiology.</title>
        <authorList>
            <consortium name="Agbiome Team Llc"/>
            <person name="Bleich R.M."/>
            <person name="Grubbs K.J."/>
            <person name="Santa Maria K.C."/>
            <person name="Allen S.E."/>
            <person name="Farag S."/>
            <person name="Shank E.A."/>
            <person name="Bowers A."/>
        </authorList>
    </citation>
    <scope>NUCLEOTIDE SEQUENCE [LARGE SCALE GENOMIC DNA]</scope>
    <source>
        <strain evidence="1 2">AFS077661</strain>
    </source>
</reference>
<accession>A0AB36TN78</accession>
<evidence type="ECO:0000313" key="1">
    <source>
        <dbReference type="EMBL" id="PFM84980.1"/>
    </source>
</evidence>
<dbReference type="SUPFAM" id="SSF55729">
    <property type="entry name" value="Acyl-CoA N-acyltransferases (Nat)"/>
    <property type="match status" value="1"/>
</dbReference>
<evidence type="ECO:0000313" key="2">
    <source>
        <dbReference type="Proteomes" id="UP000223839"/>
    </source>
</evidence>